<dbReference type="SUPFAM" id="SSF103481">
    <property type="entry name" value="Multidrug resistance efflux transporter EmrE"/>
    <property type="match status" value="1"/>
</dbReference>
<dbReference type="EMBL" id="CAEZXP010000003">
    <property type="protein sequence ID" value="CAB4698807.1"/>
    <property type="molecule type" value="Genomic_DNA"/>
</dbReference>
<evidence type="ECO:0000313" key="2">
    <source>
        <dbReference type="EMBL" id="CAB4698807.1"/>
    </source>
</evidence>
<keyword evidence="1" id="KW-1133">Transmembrane helix</keyword>
<organism evidence="2">
    <name type="scientific">freshwater metagenome</name>
    <dbReference type="NCBI Taxonomy" id="449393"/>
    <lineage>
        <taxon>unclassified sequences</taxon>
        <taxon>metagenomes</taxon>
        <taxon>ecological metagenomes</taxon>
    </lineage>
</organism>
<evidence type="ECO:0000256" key="1">
    <source>
        <dbReference type="SAM" id="Phobius"/>
    </source>
</evidence>
<dbReference type="InterPro" id="IPR037185">
    <property type="entry name" value="EmrE-like"/>
</dbReference>
<sequence>MVLALALCAGAGFGLLNVAVRWGVARGGSPGVGALVATVVAATVSTLVASPTLLAHRIDSSNVWLYLAVGVLAPGISQVLLTHAVTNAGSSRAAIVMGSSPLASVGLPTHDPEKVVQRRRLDRELGCVLVVHPLPWVAAVDELHPN</sequence>
<feature type="transmembrane region" description="Helical" evidence="1">
    <location>
        <begin position="63"/>
        <end position="81"/>
    </location>
</feature>
<protein>
    <submittedName>
        <fullName evidence="2">Unannotated protein</fullName>
    </submittedName>
</protein>
<dbReference type="AlphaFoldDB" id="A0A6J6PJE3"/>
<keyword evidence="1" id="KW-0472">Membrane</keyword>
<name>A0A6J6PJE3_9ZZZZ</name>
<keyword evidence="1" id="KW-0812">Transmembrane</keyword>
<reference evidence="2" key="1">
    <citation type="submission" date="2020-05" db="EMBL/GenBank/DDBJ databases">
        <authorList>
            <person name="Chiriac C."/>
            <person name="Salcher M."/>
            <person name="Ghai R."/>
            <person name="Kavagutti S V."/>
        </authorList>
    </citation>
    <scope>NUCLEOTIDE SEQUENCE</scope>
</reference>
<feature type="transmembrane region" description="Helical" evidence="1">
    <location>
        <begin position="31"/>
        <end position="51"/>
    </location>
</feature>
<accession>A0A6J6PJE3</accession>
<gene>
    <name evidence="2" type="ORF">UFOPK2399_01210</name>
</gene>
<proteinExistence type="predicted"/>